<reference evidence="14" key="1">
    <citation type="submission" date="2020-01" db="EMBL/GenBank/DDBJ databases">
        <title>Genome sequence of Kobresia littledalei, the first chromosome-level genome in the family Cyperaceae.</title>
        <authorList>
            <person name="Qu G."/>
        </authorList>
    </citation>
    <scope>NUCLEOTIDE SEQUENCE</scope>
    <source>
        <strain evidence="14">C.B.Clarke</strain>
        <tissue evidence="14">Leaf</tissue>
    </source>
</reference>
<dbReference type="InterPro" id="IPR001650">
    <property type="entry name" value="Helicase_C-like"/>
</dbReference>
<name>A0A833REP5_9POAL</name>
<dbReference type="PROSITE" id="PS51192">
    <property type="entry name" value="HELICASE_ATP_BIND_1"/>
    <property type="match status" value="1"/>
</dbReference>
<evidence type="ECO:0000313" key="15">
    <source>
        <dbReference type="Proteomes" id="UP000623129"/>
    </source>
</evidence>
<evidence type="ECO:0000256" key="4">
    <source>
        <dbReference type="ARBA" id="ARBA00022763"/>
    </source>
</evidence>
<feature type="region of interest" description="Disordered" evidence="11">
    <location>
        <begin position="889"/>
        <end position="911"/>
    </location>
</feature>
<keyword evidence="10" id="KW-0539">Nucleus</keyword>
<evidence type="ECO:0000256" key="6">
    <source>
        <dbReference type="ARBA" id="ARBA00022806"/>
    </source>
</evidence>
<dbReference type="CDD" id="cd18000">
    <property type="entry name" value="DEXHc_ERCC6"/>
    <property type="match status" value="1"/>
</dbReference>
<keyword evidence="3" id="KW-0547">Nucleotide-binding</keyword>
<dbReference type="OrthoDB" id="413460at2759"/>
<dbReference type="CDD" id="cd18793">
    <property type="entry name" value="SF2_C_SNF"/>
    <property type="match status" value="1"/>
</dbReference>
<feature type="region of interest" description="Disordered" evidence="11">
    <location>
        <begin position="78"/>
        <end position="104"/>
    </location>
</feature>
<feature type="compositionally biased region" description="Basic and acidic residues" evidence="11">
    <location>
        <begin position="305"/>
        <end position="315"/>
    </location>
</feature>
<keyword evidence="4" id="KW-0227">DNA damage</keyword>
<keyword evidence="8" id="KW-0238">DNA-binding</keyword>
<keyword evidence="7" id="KW-0067">ATP-binding</keyword>
<evidence type="ECO:0000259" key="13">
    <source>
        <dbReference type="PROSITE" id="PS51194"/>
    </source>
</evidence>
<feature type="domain" description="Helicase C-terminal" evidence="13">
    <location>
        <begin position="699"/>
        <end position="858"/>
    </location>
</feature>
<organism evidence="14 15">
    <name type="scientific">Carex littledalei</name>
    <dbReference type="NCBI Taxonomy" id="544730"/>
    <lineage>
        <taxon>Eukaryota</taxon>
        <taxon>Viridiplantae</taxon>
        <taxon>Streptophyta</taxon>
        <taxon>Embryophyta</taxon>
        <taxon>Tracheophyta</taxon>
        <taxon>Spermatophyta</taxon>
        <taxon>Magnoliopsida</taxon>
        <taxon>Liliopsida</taxon>
        <taxon>Poales</taxon>
        <taxon>Cyperaceae</taxon>
        <taxon>Cyperoideae</taxon>
        <taxon>Cariceae</taxon>
        <taxon>Carex</taxon>
        <taxon>Carex subgen. Euthyceras</taxon>
    </lineage>
</organism>
<dbReference type="PANTHER" id="PTHR45629">
    <property type="entry name" value="SNF2/RAD54 FAMILY MEMBER"/>
    <property type="match status" value="1"/>
</dbReference>
<dbReference type="CDD" id="cd22254">
    <property type="entry name" value="CSB_WHD"/>
    <property type="match status" value="1"/>
</dbReference>
<dbReference type="GO" id="GO:0005524">
    <property type="term" value="F:ATP binding"/>
    <property type="evidence" value="ECO:0007669"/>
    <property type="project" value="InterPro"/>
</dbReference>
<evidence type="ECO:0000256" key="10">
    <source>
        <dbReference type="ARBA" id="ARBA00023242"/>
    </source>
</evidence>
<dbReference type="Gene3D" id="3.40.50.10810">
    <property type="entry name" value="Tandem AAA-ATPase domain"/>
    <property type="match status" value="1"/>
</dbReference>
<evidence type="ECO:0000256" key="9">
    <source>
        <dbReference type="ARBA" id="ARBA00023204"/>
    </source>
</evidence>
<sequence length="1135" mass="127713">MNQEEDREKLLFNSLGVTSANVEDVERKILSKANDDSRHGAASNDCSHSAEEDGESSRPEAKLLNKLRAIELEIEAVSSGIKAETSTSEEETEEGKTGSNLQKALATDRLKSLERAKAQIEREISKFGAGPSRREETLLQKLVEERPKKRKGILKNEGESSGAGSKRRVKTVSYDDDADFDAVLDAASTGFMETEREELVRKGLLTPFHSLKGFEKRVQSTQAQSSSSTSGTRESEIVARVRKSLSEIKQARPTTKLMDSASLPSLEPPTAPFQRVRRPLERPASDGEERGKKKRRQNAKQQRPLPDKKWRRDQPQDVIDEENEEEDEESGLNANSESDILLEGGIKIPFRMYNQLFEYQKVGVQWLWELHCQKAGGIIGDEMGLGKTVQIISFLGSLHNSNLYKPSIVVCPVTLLRQWEREVKTWYPRFSVEILHDSAHSVTTRTTPSDSGSEELEDEDRKVRAKARKGAKWEEVISRVIDSESGLLLTTYEQLRIHCDKLLDIEWGYAVLDEGHRIRNPNAEITLICKGFQTKHRLIMTGAPIQNKLAELWSLFDFVFPGKLGVLPVFEAEFSVPITIGGYANATPLQVSTAYRCAVALRDIIMPYLLRRMKADVNAQLPKKTEHVLFCSLTPVQRSAYRAFLASSDVEQIFEGSRRSLYGIDILRKICNHPDLLEREFSGSNPDYGNPVRSGKMQVLDQVLKVWKEQGHRVLIFAQTQQMLDILESYVKSREYVYRRMDGYTPVKLRTALMDEFNNCSEVFVFILTTKVGGLGTNLTGANRVIIFDPDWNPSTDMQARERAWRIGQTRDVTVYRFITRGTIEEKVYQRQIYKNFLTHKVLKNPCQKRFFKAKDMRDLFTLQDEVGNTETSDIFAQLSEEINIRAETHPGAEKNEKGKEKVLEEEGGRADDDSNILKSLMDARGIHSAMNHDAILNVSEDQKLRMEEEATRIAQGAAEALRHSHMLRSRESFAVPTWTGYAGSAGASNSPHQRFGSTVNRRVVTTTTSTSFSVGAGAGAGAANGRTQSSAELLSRIRGTHAIAASDAIERDLEVRRGGSRNVVSQPEVLVRLICSFLQERGGSADSVSITEHFKNRVRSEDLVLFKSLLKEIAALVKRPNGSIWVLRPEYQQQ</sequence>
<dbReference type="SMART" id="SM00487">
    <property type="entry name" value="DEXDc"/>
    <property type="match status" value="1"/>
</dbReference>
<dbReference type="AlphaFoldDB" id="A0A833REP5"/>
<evidence type="ECO:0000256" key="1">
    <source>
        <dbReference type="ARBA" id="ARBA00004123"/>
    </source>
</evidence>
<dbReference type="SUPFAM" id="SSF52540">
    <property type="entry name" value="P-loop containing nucleoside triphosphate hydrolases"/>
    <property type="match status" value="2"/>
</dbReference>
<dbReference type="GO" id="GO:0006283">
    <property type="term" value="P:transcription-coupled nucleotide-excision repair"/>
    <property type="evidence" value="ECO:0007669"/>
    <property type="project" value="TreeGrafter"/>
</dbReference>
<dbReference type="InterPro" id="IPR049730">
    <property type="entry name" value="SNF2/RAD54-like_C"/>
</dbReference>
<evidence type="ECO:0000256" key="8">
    <source>
        <dbReference type="ARBA" id="ARBA00023125"/>
    </source>
</evidence>
<dbReference type="InterPro" id="IPR027417">
    <property type="entry name" value="P-loop_NTPase"/>
</dbReference>
<feature type="compositionally biased region" description="Basic and acidic residues" evidence="11">
    <location>
        <begin position="278"/>
        <end position="291"/>
    </location>
</feature>
<evidence type="ECO:0000313" key="14">
    <source>
        <dbReference type="EMBL" id="KAF3337492.1"/>
    </source>
</evidence>
<dbReference type="InterPro" id="IPR058951">
    <property type="entry name" value="WHD_Rad26_CSB-like"/>
</dbReference>
<dbReference type="GO" id="GO:0005634">
    <property type="term" value="C:nucleus"/>
    <property type="evidence" value="ECO:0007669"/>
    <property type="project" value="TreeGrafter"/>
</dbReference>
<comment type="caution">
    <text evidence="14">The sequence shown here is derived from an EMBL/GenBank/DDBJ whole genome shotgun (WGS) entry which is preliminary data.</text>
</comment>
<dbReference type="GO" id="GO:0008094">
    <property type="term" value="F:ATP-dependent activity, acting on DNA"/>
    <property type="evidence" value="ECO:0007669"/>
    <property type="project" value="TreeGrafter"/>
</dbReference>
<dbReference type="SMART" id="SM00490">
    <property type="entry name" value="HELICc"/>
    <property type="match status" value="1"/>
</dbReference>
<evidence type="ECO:0000256" key="5">
    <source>
        <dbReference type="ARBA" id="ARBA00022801"/>
    </source>
</evidence>
<accession>A0A833REP5</accession>
<comment type="subcellular location">
    <subcellularLocation>
        <location evidence="1">Nucleus</location>
    </subcellularLocation>
</comment>
<dbReference type="FunFam" id="3.40.50.10810:FF:000034">
    <property type="entry name" value="Protein CHROMATIN REMODELING 8"/>
    <property type="match status" value="1"/>
</dbReference>
<feature type="region of interest" description="Disordered" evidence="11">
    <location>
        <begin position="31"/>
        <end position="62"/>
    </location>
</feature>
<protein>
    <submittedName>
        <fullName evidence="14">Protein CHROMATIN REMODELING 8</fullName>
    </submittedName>
</protein>
<dbReference type="InterPro" id="IPR014001">
    <property type="entry name" value="Helicase_ATP-bd"/>
</dbReference>
<keyword evidence="9" id="KW-0234">DNA repair</keyword>
<feature type="domain" description="Helicase ATP-binding" evidence="12">
    <location>
        <begin position="368"/>
        <end position="562"/>
    </location>
</feature>
<dbReference type="PROSITE" id="PS51194">
    <property type="entry name" value="HELICASE_CTER"/>
    <property type="match status" value="1"/>
</dbReference>
<feature type="compositionally biased region" description="Basic and acidic residues" evidence="11">
    <location>
        <begin position="233"/>
        <end position="250"/>
    </location>
</feature>
<keyword evidence="6" id="KW-0347">Helicase</keyword>
<evidence type="ECO:0000256" key="2">
    <source>
        <dbReference type="ARBA" id="ARBA00007025"/>
    </source>
</evidence>
<feature type="compositionally biased region" description="Acidic residues" evidence="11">
    <location>
        <begin position="318"/>
        <end position="330"/>
    </location>
</feature>
<feature type="compositionally biased region" description="Basic and acidic residues" evidence="11">
    <location>
        <begin position="48"/>
        <end position="62"/>
    </location>
</feature>
<dbReference type="Gene3D" id="3.40.50.300">
    <property type="entry name" value="P-loop containing nucleotide triphosphate hydrolases"/>
    <property type="match status" value="1"/>
</dbReference>
<dbReference type="PANTHER" id="PTHR45629:SF7">
    <property type="entry name" value="DNA EXCISION REPAIR PROTEIN ERCC-6-RELATED"/>
    <property type="match status" value="1"/>
</dbReference>
<evidence type="ECO:0000259" key="12">
    <source>
        <dbReference type="PROSITE" id="PS51192"/>
    </source>
</evidence>
<dbReference type="Pfam" id="PF25875">
    <property type="entry name" value="WHD_Rad26_CSB"/>
    <property type="match status" value="1"/>
</dbReference>
<comment type="similarity">
    <text evidence="2">Belongs to the SNF2/RAD54 helicase family.</text>
</comment>
<dbReference type="Pfam" id="PF00176">
    <property type="entry name" value="SNF2-rel_dom"/>
    <property type="match status" value="1"/>
</dbReference>
<dbReference type="Proteomes" id="UP000623129">
    <property type="component" value="Unassembled WGS sequence"/>
</dbReference>
<keyword evidence="15" id="KW-1185">Reference proteome</keyword>
<dbReference type="Pfam" id="PF00271">
    <property type="entry name" value="Helicase_C"/>
    <property type="match status" value="1"/>
</dbReference>
<dbReference type="EMBL" id="SWLB01000006">
    <property type="protein sequence ID" value="KAF3337492.1"/>
    <property type="molecule type" value="Genomic_DNA"/>
</dbReference>
<evidence type="ECO:0000256" key="7">
    <source>
        <dbReference type="ARBA" id="ARBA00022840"/>
    </source>
</evidence>
<evidence type="ECO:0000256" key="11">
    <source>
        <dbReference type="SAM" id="MobiDB-lite"/>
    </source>
</evidence>
<dbReference type="GO" id="GO:0016787">
    <property type="term" value="F:hydrolase activity"/>
    <property type="evidence" value="ECO:0007669"/>
    <property type="project" value="UniProtKB-KW"/>
</dbReference>
<keyword evidence="5" id="KW-0378">Hydrolase</keyword>
<gene>
    <name evidence="14" type="ORF">FCM35_KLT18079</name>
</gene>
<dbReference type="InterPro" id="IPR050496">
    <property type="entry name" value="SNF2_RAD54_helicase_repair"/>
</dbReference>
<dbReference type="InterPro" id="IPR000330">
    <property type="entry name" value="SNF2_N"/>
</dbReference>
<evidence type="ECO:0000256" key="3">
    <source>
        <dbReference type="ARBA" id="ARBA00022741"/>
    </source>
</evidence>
<feature type="region of interest" description="Disordered" evidence="11">
    <location>
        <begin position="142"/>
        <end position="170"/>
    </location>
</feature>
<feature type="compositionally biased region" description="Low complexity" evidence="11">
    <location>
        <begin position="219"/>
        <end position="232"/>
    </location>
</feature>
<dbReference type="InterPro" id="IPR038718">
    <property type="entry name" value="SNF2-like_sf"/>
</dbReference>
<feature type="region of interest" description="Disordered" evidence="11">
    <location>
        <begin position="216"/>
        <end position="336"/>
    </location>
</feature>
<proteinExistence type="inferred from homology"/>
<feature type="region of interest" description="Disordered" evidence="11">
    <location>
        <begin position="442"/>
        <end position="461"/>
    </location>
</feature>